<proteinExistence type="predicted"/>
<accession>B8GLX4</accession>
<dbReference type="Proteomes" id="UP000002383">
    <property type="component" value="Chromosome"/>
</dbReference>
<dbReference type="AlphaFoldDB" id="B8GLX4"/>
<dbReference type="RefSeq" id="WP_012637215.1">
    <property type="nucleotide sequence ID" value="NC_011901.1"/>
</dbReference>
<feature type="transmembrane region" description="Helical" evidence="1">
    <location>
        <begin position="6"/>
        <end position="26"/>
    </location>
</feature>
<dbReference type="Pfam" id="PF05545">
    <property type="entry name" value="FixQ"/>
    <property type="match status" value="1"/>
</dbReference>
<keyword evidence="3" id="KW-1185">Reference proteome</keyword>
<dbReference type="KEGG" id="tgr:Tgr7_0633"/>
<evidence type="ECO:0000313" key="3">
    <source>
        <dbReference type="Proteomes" id="UP000002383"/>
    </source>
</evidence>
<dbReference type="STRING" id="396588.Tgr7_0633"/>
<evidence type="ECO:0000313" key="2">
    <source>
        <dbReference type="EMBL" id="ACL71727.1"/>
    </source>
</evidence>
<evidence type="ECO:0000256" key="1">
    <source>
        <dbReference type="SAM" id="Phobius"/>
    </source>
</evidence>
<protein>
    <submittedName>
        <fullName evidence="2">Cbb3-type cytochrome oxidase component</fullName>
    </submittedName>
</protein>
<dbReference type="EMBL" id="CP001339">
    <property type="protein sequence ID" value="ACL71727.1"/>
    <property type="molecule type" value="Genomic_DNA"/>
</dbReference>
<dbReference type="InterPro" id="IPR008621">
    <property type="entry name" value="Cbb3-typ_cyt_oxidase_comp"/>
</dbReference>
<organism evidence="2 3">
    <name type="scientific">Thioalkalivibrio sulfidiphilus (strain HL-EbGR7)</name>
    <dbReference type="NCBI Taxonomy" id="396588"/>
    <lineage>
        <taxon>Bacteria</taxon>
        <taxon>Pseudomonadati</taxon>
        <taxon>Pseudomonadota</taxon>
        <taxon>Gammaproteobacteria</taxon>
        <taxon>Chromatiales</taxon>
        <taxon>Ectothiorhodospiraceae</taxon>
        <taxon>Thioalkalivibrio</taxon>
    </lineage>
</organism>
<sequence length="60" mass="6803" precursor="true">MSMGLMQGLLTLLLMVLFIGIVVWAYSGRQKKRFDEASMLPFAEDEGTQGKRRTGEKNHD</sequence>
<dbReference type="eggNOG" id="COG4736">
    <property type="taxonomic scope" value="Bacteria"/>
</dbReference>
<dbReference type="HOGENOM" id="CLU_192294_2_1_6"/>
<keyword evidence="1" id="KW-1133">Transmembrane helix</keyword>
<gene>
    <name evidence="2" type="ordered locus">Tgr7_0633</name>
</gene>
<name>B8GLX4_THISH</name>
<dbReference type="CDD" id="cd01324">
    <property type="entry name" value="cbb3_Oxidase_CcoQ"/>
    <property type="match status" value="1"/>
</dbReference>
<dbReference type="OrthoDB" id="6402501at2"/>
<keyword evidence="1" id="KW-0812">Transmembrane</keyword>
<keyword evidence="1" id="KW-0472">Membrane</keyword>
<reference evidence="2 3" key="1">
    <citation type="journal article" date="2011" name="Stand. Genomic Sci.">
        <title>Complete genome sequence of 'Thioalkalivibrio sulfidophilus' HL-EbGr7.</title>
        <authorList>
            <person name="Muyzer G."/>
            <person name="Sorokin D.Y."/>
            <person name="Mavromatis K."/>
            <person name="Lapidus A."/>
            <person name="Clum A."/>
            <person name="Ivanova N."/>
            <person name="Pati A."/>
            <person name="d'Haeseleer P."/>
            <person name="Woyke T."/>
            <person name="Kyrpides N.C."/>
        </authorList>
    </citation>
    <scope>NUCLEOTIDE SEQUENCE [LARGE SCALE GENOMIC DNA]</scope>
    <source>
        <strain evidence="2 3">HL-EbGR7</strain>
    </source>
</reference>